<accession>A0A328UBG9</accession>
<dbReference type="AlphaFoldDB" id="A0A328UBG9"/>
<protein>
    <submittedName>
        <fullName evidence="2">TlpA family protein disulfide reductase</fullName>
    </submittedName>
</protein>
<dbReference type="InterPro" id="IPR050553">
    <property type="entry name" value="Thioredoxin_ResA/DsbE_sf"/>
</dbReference>
<comment type="caution">
    <text evidence="2">The sequence shown here is derived from an EMBL/GenBank/DDBJ whole genome shotgun (WGS) entry which is preliminary data.</text>
</comment>
<dbReference type="EMBL" id="QLYR01000010">
    <property type="protein sequence ID" value="RAQ22641.1"/>
    <property type="molecule type" value="Genomic_DNA"/>
</dbReference>
<sequence length="193" mass="21034">MSSKMKWVFALVATVVVLAGAAVVYQLFSAQYTPELLEAQSSKSESASSASRIKAPDFEAVGLDGNPVRLSALSGKPVVLNFWSSKCGPCRQEMPDFQEAYQEYGDQIHFVMVNSIGAFGETEESGRQYLEEQKYTFPACFDVDQEAVMAYGIQAFPTTYFIDADGYIVTGAKGMLTQSNLEKGISMLLPAGE</sequence>
<gene>
    <name evidence="2" type="ORF">DPQ25_11795</name>
</gene>
<dbReference type="PANTHER" id="PTHR42852">
    <property type="entry name" value="THIOL:DISULFIDE INTERCHANGE PROTEIN DSBE"/>
    <property type="match status" value="1"/>
</dbReference>
<dbReference type="GO" id="GO:0016209">
    <property type="term" value="F:antioxidant activity"/>
    <property type="evidence" value="ECO:0007669"/>
    <property type="project" value="InterPro"/>
</dbReference>
<dbReference type="RefSeq" id="WP_112333382.1">
    <property type="nucleotide sequence ID" value="NZ_QLYR01000010.1"/>
</dbReference>
<evidence type="ECO:0000313" key="2">
    <source>
        <dbReference type="EMBL" id="RAQ22641.1"/>
    </source>
</evidence>
<dbReference type="CDD" id="cd02966">
    <property type="entry name" value="TlpA_like_family"/>
    <property type="match status" value="1"/>
</dbReference>
<reference evidence="2 3" key="1">
    <citation type="submission" date="2018-06" db="EMBL/GenBank/DDBJ databases">
        <title>Noncontiguous genome sequence of Ruminococcaceae bacterium ASD2818.</title>
        <authorList>
            <person name="Chaplin A.V."/>
            <person name="Sokolova S.R."/>
            <person name="Kochetkova T.O."/>
            <person name="Goltsov A.Y."/>
            <person name="Trofimov D.Y."/>
            <person name="Efimov B.A."/>
        </authorList>
    </citation>
    <scope>NUCLEOTIDE SEQUENCE [LARGE SCALE GENOMIC DNA]</scope>
    <source>
        <strain evidence="2 3">ASD2818</strain>
    </source>
</reference>
<evidence type="ECO:0000313" key="3">
    <source>
        <dbReference type="Proteomes" id="UP000249377"/>
    </source>
</evidence>
<dbReference type="GO" id="GO:0016491">
    <property type="term" value="F:oxidoreductase activity"/>
    <property type="evidence" value="ECO:0007669"/>
    <property type="project" value="InterPro"/>
</dbReference>
<dbReference type="SUPFAM" id="SSF52833">
    <property type="entry name" value="Thioredoxin-like"/>
    <property type="match status" value="1"/>
</dbReference>
<feature type="domain" description="Thioredoxin" evidence="1">
    <location>
        <begin position="49"/>
        <end position="190"/>
    </location>
</feature>
<name>A0A328UBG9_9FIRM</name>
<keyword evidence="3" id="KW-1185">Reference proteome</keyword>
<proteinExistence type="predicted"/>
<dbReference type="InterPro" id="IPR036249">
    <property type="entry name" value="Thioredoxin-like_sf"/>
</dbReference>
<dbReference type="InterPro" id="IPR013766">
    <property type="entry name" value="Thioredoxin_domain"/>
</dbReference>
<dbReference type="Gene3D" id="3.40.30.10">
    <property type="entry name" value="Glutaredoxin"/>
    <property type="match status" value="1"/>
</dbReference>
<evidence type="ECO:0000259" key="1">
    <source>
        <dbReference type="PROSITE" id="PS51352"/>
    </source>
</evidence>
<dbReference type="Pfam" id="PF00578">
    <property type="entry name" value="AhpC-TSA"/>
    <property type="match status" value="1"/>
</dbReference>
<dbReference type="PANTHER" id="PTHR42852:SF17">
    <property type="entry name" value="THIOREDOXIN-LIKE PROTEIN HI_1115"/>
    <property type="match status" value="1"/>
</dbReference>
<dbReference type="InterPro" id="IPR000866">
    <property type="entry name" value="AhpC/TSA"/>
</dbReference>
<dbReference type="Proteomes" id="UP000249377">
    <property type="component" value="Unassembled WGS sequence"/>
</dbReference>
<dbReference type="PROSITE" id="PS51352">
    <property type="entry name" value="THIOREDOXIN_2"/>
    <property type="match status" value="1"/>
</dbReference>
<organism evidence="2 3">
    <name type="scientific">Hydrogeniiclostridium mannosilyticum</name>
    <dbReference type="NCBI Taxonomy" id="2764322"/>
    <lineage>
        <taxon>Bacteria</taxon>
        <taxon>Bacillati</taxon>
        <taxon>Bacillota</taxon>
        <taxon>Clostridia</taxon>
        <taxon>Eubacteriales</taxon>
        <taxon>Acutalibacteraceae</taxon>
        <taxon>Hydrogeniiclostridium</taxon>
    </lineage>
</organism>